<proteinExistence type="inferred from homology"/>
<keyword evidence="1 9" id="KW-0378">Hydrolase</keyword>
<keyword evidence="2" id="KW-0442">Lipid degradation</keyword>
<feature type="domain" description="PLD phosphodiesterase" evidence="8">
    <location>
        <begin position="146"/>
        <end position="173"/>
    </location>
</feature>
<evidence type="ECO:0000256" key="2">
    <source>
        <dbReference type="ARBA" id="ARBA00022963"/>
    </source>
</evidence>
<evidence type="ECO:0000256" key="7">
    <source>
        <dbReference type="SAM" id="Phobius"/>
    </source>
</evidence>
<evidence type="ECO:0000256" key="5">
    <source>
        <dbReference type="ARBA" id="ARBA00040549"/>
    </source>
</evidence>
<evidence type="ECO:0000259" key="8">
    <source>
        <dbReference type="PROSITE" id="PS50035"/>
    </source>
</evidence>
<dbReference type="GO" id="GO:0016891">
    <property type="term" value="F:RNA endonuclease activity producing 5'-phosphomonoesters, hydrolytic mechanism"/>
    <property type="evidence" value="ECO:0007669"/>
    <property type="project" value="TreeGrafter"/>
</dbReference>
<dbReference type="GO" id="GO:0005739">
    <property type="term" value="C:mitochondrion"/>
    <property type="evidence" value="ECO:0007669"/>
    <property type="project" value="TreeGrafter"/>
</dbReference>
<sequence length="208" mass="23979">MMGYSFVSNTLIKWICVSCISSTLTLIWLHYGKKRIKNSTKVLFYDPTIKSTNCRCRYSFNIDCLSPNCSSVKTKEIILCLRKAKKSMDICVFAISNKPISNEILAAHKQGILIRIIISNCILINSNEIQMFIKNGIKLKYQENYKNSYMHNKFAIIDSTWLIHGSMNWTHQATYGNWESVIITDLPSLIIPFSIGFEKTWQKNSFIP</sequence>
<keyword evidence="3" id="KW-0443">Lipid metabolism</keyword>
<dbReference type="InterPro" id="IPR001736">
    <property type="entry name" value="PLipase_D/transphosphatidylase"/>
</dbReference>
<dbReference type="GO" id="GO:0034587">
    <property type="term" value="P:piRNA processing"/>
    <property type="evidence" value="ECO:0007669"/>
    <property type="project" value="TreeGrafter"/>
</dbReference>
<keyword evidence="7" id="KW-0472">Membrane</keyword>
<gene>
    <name evidence="9" type="primary">pld6_0</name>
    <name evidence="9" type="ORF">g.40953</name>
</gene>
<evidence type="ECO:0000256" key="6">
    <source>
        <dbReference type="ARBA" id="ARBA00043167"/>
    </source>
</evidence>
<dbReference type="Gene3D" id="3.30.870.10">
    <property type="entry name" value="Endonuclease Chain A"/>
    <property type="match status" value="1"/>
</dbReference>
<dbReference type="EMBL" id="GGMR01004339">
    <property type="protein sequence ID" value="MBY16958.1"/>
    <property type="molecule type" value="Transcribed_RNA"/>
</dbReference>
<protein>
    <recommendedName>
        <fullName evidence="5">Mitochondrial cardiolipin hydrolase</fullName>
    </recommendedName>
    <alternativeName>
        <fullName evidence="6">Mitochondrial phospholipase</fullName>
    </alternativeName>
</protein>
<dbReference type="InterPro" id="IPR025202">
    <property type="entry name" value="PLD-like_dom"/>
</dbReference>
<dbReference type="PANTHER" id="PTHR43856:SF1">
    <property type="entry name" value="MITOCHONDRIAL CARDIOLIPIN HYDROLASE"/>
    <property type="match status" value="1"/>
</dbReference>
<evidence type="ECO:0000313" key="9">
    <source>
        <dbReference type="EMBL" id="MBY16958.1"/>
    </source>
</evidence>
<evidence type="ECO:0000256" key="4">
    <source>
        <dbReference type="ARBA" id="ARBA00038012"/>
    </source>
</evidence>
<evidence type="ECO:0000256" key="1">
    <source>
        <dbReference type="ARBA" id="ARBA00022801"/>
    </source>
</evidence>
<accession>A0A2S2NIK6</accession>
<keyword evidence="7" id="KW-0812">Transmembrane</keyword>
<name>A0A2S2NIK6_SCHGA</name>
<dbReference type="Pfam" id="PF13091">
    <property type="entry name" value="PLDc_2"/>
    <property type="match status" value="1"/>
</dbReference>
<reference evidence="9" key="1">
    <citation type="submission" date="2018-04" db="EMBL/GenBank/DDBJ databases">
        <title>Transcriptome of Schizaphis graminum biotype I.</title>
        <authorList>
            <person name="Scully E.D."/>
            <person name="Geib S.M."/>
            <person name="Palmer N.A."/>
            <person name="Koch K."/>
            <person name="Bradshaw J."/>
            <person name="Heng-Moss T."/>
            <person name="Sarath G."/>
        </authorList>
    </citation>
    <scope>NUCLEOTIDE SEQUENCE</scope>
</reference>
<evidence type="ECO:0000256" key="3">
    <source>
        <dbReference type="ARBA" id="ARBA00023098"/>
    </source>
</evidence>
<comment type="similarity">
    <text evidence="4">Belongs to the phospholipase D family. MitoPLD/Zucchini subfamily.</text>
</comment>
<organism evidence="9">
    <name type="scientific">Schizaphis graminum</name>
    <name type="common">Green bug aphid</name>
    <dbReference type="NCBI Taxonomy" id="13262"/>
    <lineage>
        <taxon>Eukaryota</taxon>
        <taxon>Metazoa</taxon>
        <taxon>Ecdysozoa</taxon>
        <taxon>Arthropoda</taxon>
        <taxon>Hexapoda</taxon>
        <taxon>Insecta</taxon>
        <taxon>Pterygota</taxon>
        <taxon>Neoptera</taxon>
        <taxon>Paraneoptera</taxon>
        <taxon>Hemiptera</taxon>
        <taxon>Sternorrhyncha</taxon>
        <taxon>Aphidomorpha</taxon>
        <taxon>Aphidoidea</taxon>
        <taxon>Aphididae</taxon>
        <taxon>Aphidini</taxon>
        <taxon>Schizaphis</taxon>
    </lineage>
</organism>
<keyword evidence="7" id="KW-1133">Transmembrane helix</keyword>
<dbReference type="InterPro" id="IPR051406">
    <property type="entry name" value="PLD_domain"/>
</dbReference>
<dbReference type="SUPFAM" id="SSF56024">
    <property type="entry name" value="Phospholipase D/nuclease"/>
    <property type="match status" value="1"/>
</dbReference>
<dbReference type="AlphaFoldDB" id="A0A2S2NIK6"/>
<feature type="transmembrane region" description="Helical" evidence="7">
    <location>
        <begin position="12"/>
        <end position="31"/>
    </location>
</feature>
<dbReference type="GO" id="GO:0016042">
    <property type="term" value="P:lipid catabolic process"/>
    <property type="evidence" value="ECO:0007669"/>
    <property type="project" value="UniProtKB-KW"/>
</dbReference>
<dbReference type="PANTHER" id="PTHR43856">
    <property type="entry name" value="CARDIOLIPIN HYDROLASE"/>
    <property type="match status" value="1"/>
</dbReference>
<dbReference type="PROSITE" id="PS50035">
    <property type="entry name" value="PLD"/>
    <property type="match status" value="1"/>
</dbReference>